<dbReference type="Proteomes" id="UP000253426">
    <property type="component" value="Unassembled WGS sequence"/>
</dbReference>
<accession>A0A366HG46</accession>
<evidence type="ECO:0000313" key="2">
    <source>
        <dbReference type="Proteomes" id="UP000253426"/>
    </source>
</evidence>
<dbReference type="OrthoDB" id="9554499at2"/>
<proteinExistence type="predicted"/>
<evidence type="ECO:0000313" key="1">
    <source>
        <dbReference type="EMBL" id="RBP41488.1"/>
    </source>
</evidence>
<organism evidence="1 2">
    <name type="scientific">Roseimicrobium gellanilyticum</name>
    <dbReference type="NCBI Taxonomy" id="748857"/>
    <lineage>
        <taxon>Bacteria</taxon>
        <taxon>Pseudomonadati</taxon>
        <taxon>Verrucomicrobiota</taxon>
        <taxon>Verrucomicrobiia</taxon>
        <taxon>Verrucomicrobiales</taxon>
        <taxon>Verrucomicrobiaceae</taxon>
        <taxon>Roseimicrobium</taxon>
    </lineage>
</organism>
<protein>
    <submittedName>
        <fullName evidence="1">Uncharacterized protein</fullName>
    </submittedName>
</protein>
<keyword evidence="2" id="KW-1185">Reference proteome</keyword>
<dbReference type="EMBL" id="QNRR01000007">
    <property type="protein sequence ID" value="RBP41488.1"/>
    <property type="molecule type" value="Genomic_DNA"/>
</dbReference>
<sequence>MSTRGSIESYKSRVPAKPATDPVKAIKSILKQALKPHSVPEDIQLSVYYIAGVSKDLDTQIESVIFTPEFLYVAEVGTGRLAGVSISFEESGWGDPTFPDFSEHALRSIKDRSNKELIFPAAAGELLVGVVAGTPEDKVIKAVSKFASKVTKISTDLYEAKVKPFDEEAIAREIEKIEFVRYAELNHILRVIDFEPGWRVTRVL</sequence>
<comment type="caution">
    <text evidence="1">The sequence shown here is derived from an EMBL/GenBank/DDBJ whole genome shotgun (WGS) entry which is preliminary data.</text>
</comment>
<dbReference type="RefSeq" id="WP_147263504.1">
    <property type="nucleotide sequence ID" value="NZ_QNRR01000007.1"/>
</dbReference>
<gene>
    <name evidence="1" type="ORF">DES53_107321</name>
</gene>
<dbReference type="AlphaFoldDB" id="A0A366HG46"/>
<name>A0A366HG46_9BACT</name>
<reference evidence="1 2" key="1">
    <citation type="submission" date="2018-06" db="EMBL/GenBank/DDBJ databases">
        <title>Genomic Encyclopedia of Type Strains, Phase IV (KMG-IV): sequencing the most valuable type-strain genomes for metagenomic binning, comparative biology and taxonomic classification.</title>
        <authorList>
            <person name="Goeker M."/>
        </authorList>
    </citation>
    <scope>NUCLEOTIDE SEQUENCE [LARGE SCALE GENOMIC DNA]</scope>
    <source>
        <strain evidence="1 2">DSM 25532</strain>
    </source>
</reference>